<keyword evidence="35" id="KW-0349">Heme</keyword>
<evidence type="ECO:0000256" key="22">
    <source>
        <dbReference type="ARBA" id="ARBA00022840"/>
    </source>
</evidence>
<sequence length="747" mass="84981">MATATAATDQIQSRLSSLPPPFSTSPETFELITQGAEALVYKTIFLSPSQPVALKIRPTKTWRHPTLDKRLTKQRITAEARVLVKCRKEGVPVPNVLGLDWEKGWTAVEWIEGKTVKQAIRERDLNKEDELVDLLGRIGRVVGKLHASGVIHGDLTTSNMMIRRAETEGGSGGLEGEIVLIDFGLASQAMQEEERAVDLYVLERAFGSTHPKEEGLFGKVLEAYEGTYKGARSTLRRLEDVRMRGRKKRLFCLAVYLLYSIAASFQLYFQRRAFKRAHGCESPPQYPLRDPFGLGFITKVIPAAKRQELLPYFDSLHQRFGKTFSYQPWFGRGVLFSVEPENVKYMSTTNFEDWGSRDARQEGVGELLGDGIFTTDGAFWAHSRALIRPQFDRAQVSEQVEPFESTTIKLIRKIPSDGQTVDLQKLFHKFTMDTSAKFLTGTSTNSLDDEQAEEAQKFMDAFDYAMEDAVWRVRLGKLYWFRPDRKAPAAIKYVRDYVRQWVDRAVAYRDSVAAATKDQESDDGAYIFINELAKQKEVDATRIHNETLNVLLAGRDTTAGVLSHMWYILARRPDVWEKLRAEVDALQGEPPTYVKLKEMRYMRNCIRETLRLYPSLPIIGKRAVKDTILPRGGGTQGDKPIFVPKGTNFTPSLWSLHRDKDVYGADAEDFRPERWTESLRPYWSYLPFGGGPRVCLGQQYAQSQAMYVTTRLMQHFDRIEPRDSEVLRHRLSPTLSVNGGNKIAFIA</sequence>
<dbReference type="InterPro" id="IPR002401">
    <property type="entry name" value="Cyt_P450_E_grp-I"/>
</dbReference>
<dbReference type="PANTHER" id="PTHR24287:SF17">
    <property type="entry name" value="P450, PUTATIVE (EUROFUNG)-RELATED"/>
    <property type="match status" value="1"/>
</dbReference>
<dbReference type="GO" id="GO:0000781">
    <property type="term" value="C:chromosome, telomeric region"/>
    <property type="evidence" value="ECO:0007669"/>
    <property type="project" value="UniProtKB-SubCell"/>
</dbReference>
<dbReference type="Pfam" id="PF00069">
    <property type="entry name" value="Pkinase"/>
    <property type="match status" value="1"/>
</dbReference>
<dbReference type="SUPFAM" id="SSF48264">
    <property type="entry name" value="Cytochrome P450"/>
    <property type="match status" value="1"/>
</dbReference>
<dbReference type="FunFam" id="3.30.200.20:FF:000603">
    <property type="entry name" value="EKC/KEOPS complex subunit bud32"/>
    <property type="match status" value="1"/>
</dbReference>
<keyword evidence="18 35" id="KW-0479">Metal-binding</keyword>
<dbReference type="InterPro" id="IPR000719">
    <property type="entry name" value="Prot_kinase_dom"/>
</dbReference>
<name>A0A2S6CKX9_9PEZI</name>
<evidence type="ECO:0000256" key="35">
    <source>
        <dbReference type="PIRSR" id="PIRSR602401-1"/>
    </source>
</evidence>
<evidence type="ECO:0000256" key="23">
    <source>
        <dbReference type="ARBA" id="ARBA00022895"/>
    </source>
</evidence>
<comment type="catalytic activity">
    <reaction evidence="34">
        <text>L-seryl-[protein] + ATP = O-phospho-L-seryl-[protein] + ADP + H(+)</text>
        <dbReference type="Rhea" id="RHEA:17989"/>
        <dbReference type="Rhea" id="RHEA-COMP:9863"/>
        <dbReference type="Rhea" id="RHEA-COMP:11604"/>
        <dbReference type="ChEBI" id="CHEBI:15378"/>
        <dbReference type="ChEBI" id="CHEBI:29999"/>
        <dbReference type="ChEBI" id="CHEBI:30616"/>
        <dbReference type="ChEBI" id="CHEBI:83421"/>
        <dbReference type="ChEBI" id="CHEBI:456216"/>
        <dbReference type="EC" id="2.7.11.1"/>
    </reaction>
</comment>
<protein>
    <recommendedName>
        <fullName evidence="11">EKC/KEOPS complex subunit BUD32</fullName>
        <ecNumber evidence="9">2.7.11.1</ecNumber>
    </recommendedName>
    <alternativeName>
        <fullName evidence="31 32">Atypical Serine/threonine protein kinase BUD32</fullName>
    </alternativeName>
    <alternativeName>
        <fullName evidence="10">EKC/KEOPS complex subunit bud32</fullName>
    </alternativeName>
</protein>
<evidence type="ECO:0000256" key="26">
    <source>
        <dbReference type="ARBA" id="ARBA00023015"/>
    </source>
</evidence>
<dbReference type="AlphaFoldDB" id="A0A2S6CKX9"/>
<gene>
    <name evidence="39" type="ORF">CBER1_11156</name>
</gene>
<evidence type="ECO:0000256" key="17">
    <source>
        <dbReference type="ARBA" id="ARBA00022694"/>
    </source>
</evidence>
<dbReference type="EMBL" id="PNEN01000283">
    <property type="protein sequence ID" value="PPJ60384.1"/>
    <property type="molecule type" value="Genomic_DNA"/>
</dbReference>
<comment type="subcellular location">
    <subcellularLocation>
        <location evidence="5">Chromosome</location>
        <location evidence="5">Telomere</location>
    </subcellularLocation>
    <subcellularLocation>
        <location evidence="4">Cytoplasm</location>
    </subcellularLocation>
    <subcellularLocation>
        <location evidence="3">Nucleus</location>
    </subcellularLocation>
</comment>
<feature type="compositionally biased region" description="Polar residues" evidence="36">
    <location>
        <begin position="1"/>
        <end position="14"/>
    </location>
</feature>
<keyword evidence="25 35" id="KW-0408">Iron</keyword>
<keyword evidence="40" id="KW-1185">Reference proteome</keyword>
<dbReference type="Gene3D" id="3.30.200.20">
    <property type="entry name" value="Phosphorylase Kinase, domain 1"/>
    <property type="match status" value="1"/>
</dbReference>
<dbReference type="InterPro" id="IPR001128">
    <property type="entry name" value="Cyt_P450"/>
</dbReference>
<proteinExistence type="inferred from homology"/>
<keyword evidence="19" id="KW-0547">Nucleotide-binding</keyword>
<keyword evidence="37" id="KW-0472">Membrane</keyword>
<dbReference type="GO" id="GO:0008033">
    <property type="term" value="P:tRNA processing"/>
    <property type="evidence" value="ECO:0007669"/>
    <property type="project" value="UniProtKB-KW"/>
</dbReference>
<dbReference type="CDD" id="cd11063">
    <property type="entry name" value="CYP52"/>
    <property type="match status" value="1"/>
</dbReference>
<evidence type="ECO:0000256" key="12">
    <source>
        <dbReference type="ARBA" id="ARBA00022454"/>
    </source>
</evidence>
<dbReference type="GO" id="GO:0020037">
    <property type="term" value="F:heme binding"/>
    <property type="evidence" value="ECO:0007669"/>
    <property type="project" value="InterPro"/>
</dbReference>
<dbReference type="InterPro" id="IPR036396">
    <property type="entry name" value="Cyt_P450_sf"/>
</dbReference>
<evidence type="ECO:0000256" key="19">
    <source>
        <dbReference type="ARBA" id="ARBA00022741"/>
    </source>
</evidence>
<keyword evidence="13" id="KW-0963">Cytoplasm</keyword>
<dbReference type="PRINTS" id="PR00385">
    <property type="entry name" value="P450"/>
</dbReference>
<evidence type="ECO:0000256" key="34">
    <source>
        <dbReference type="ARBA" id="ARBA00048679"/>
    </source>
</evidence>
<evidence type="ECO:0000256" key="5">
    <source>
        <dbReference type="ARBA" id="ARBA00004574"/>
    </source>
</evidence>
<dbReference type="OrthoDB" id="1470350at2759"/>
<dbReference type="FunFam" id="1.10.510.10:FF:000845">
    <property type="entry name" value="Probable bifunctional tRNA threonylcarbamoyladenosine biosynthesis protein"/>
    <property type="match status" value="1"/>
</dbReference>
<comment type="caution">
    <text evidence="39">The sequence shown here is derived from an EMBL/GenBank/DDBJ whole genome shotgun (WGS) entry which is preliminary data.</text>
</comment>
<keyword evidence="24" id="KW-0560">Oxidoreductase</keyword>
<dbReference type="PROSITE" id="PS00086">
    <property type="entry name" value="CYTOCHROME_P450"/>
    <property type="match status" value="1"/>
</dbReference>
<evidence type="ECO:0000256" key="13">
    <source>
        <dbReference type="ARBA" id="ARBA00022490"/>
    </source>
</evidence>
<evidence type="ECO:0000256" key="7">
    <source>
        <dbReference type="ARBA" id="ARBA00010630"/>
    </source>
</evidence>
<accession>A0A2S6CKX9</accession>
<evidence type="ECO:0000256" key="21">
    <source>
        <dbReference type="ARBA" id="ARBA00022801"/>
    </source>
</evidence>
<keyword evidence="37" id="KW-0812">Transmembrane</keyword>
<evidence type="ECO:0000256" key="30">
    <source>
        <dbReference type="ARBA" id="ARBA00023242"/>
    </source>
</evidence>
<dbReference type="InterPro" id="IPR022495">
    <property type="entry name" value="Bud32"/>
</dbReference>
<keyword evidence="28" id="KW-0010">Activator</keyword>
<keyword evidence="16" id="KW-0808">Transferase</keyword>
<dbReference type="GO" id="GO:0005506">
    <property type="term" value="F:iron ion binding"/>
    <property type="evidence" value="ECO:0007669"/>
    <property type="project" value="InterPro"/>
</dbReference>
<dbReference type="NCBIfam" id="TIGR03724">
    <property type="entry name" value="arch_bud32"/>
    <property type="match status" value="1"/>
</dbReference>
<dbReference type="PANTHER" id="PTHR24287">
    <property type="entry name" value="P450, PUTATIVE (EUROFUNG)-RELATED"/>
    <property type="match status" value="1"/>
</dbReference>
<comment type="function">
    <text evidence="2">Component of the EKC/KEOPS complex that is required for the formation of a threonylcarbamoyl group on adenosine at position 37 (t(6)A37) in tRNAs that read codons beginning with adenine. The complex is probably involved in the transfer of the threonylcarbamoyl moiety of threonylcarbamoyl-AMP (TC-AMP) to the N6 group of A37. BUD32 has ATPase activity in the context of the EKC/KEOPS complex and likely plays a supporting role to the catalytic subunit KAE1. The EKC/KEOPS complex also promotes both telomere uncapping and telomere elongation. The complex is required for efficient recruitment of transcriptional coactivators.</text>
</comment>
<dbReference type="SUPFAM" id="SSF56112">
    <property type="entry name" value="Protein kinase-like (PK-like)"/>
    <property type="match status" value="1"/>
</dbReference>
<evidence type="ECO:0000256" key="18">
    <source>
        <dbReference type="ARBA" id="ARBA00022723"/>
    </source>
</evidence>
<evidence type="ECO:0000256" key="37">
    <source>
        <dbReference type="SAM" id="Phobius"/>
    </source>
</evidence>
<evidence type="ECO:0000256" key="36">
    <source>
        <dbReference type="SAM" id="MobiDB-lite"/>
    </source>
</evidence>
<keyword evidence="37" id="KW-1133">Transmembrane helix</keyword>
<evidence type="ECO:0000256" key="4">
    <source>
        <dbReference type="ARBA" id="ARBA00004496"/>
    </source>
</evidence>
<evidence type="ECO:0000256" key="24">
    <source>
        <dbReference type="ARBA" id="ARBA00023002"/>
    </source>
</evidence>
<evidence type="ECO:0000256" key="11">
    <source>
        <dbReference type="ARBA" id="ARBA00019973"/>
    </source>
</evidence>
<evidence type="ECO:0000256" key="6">
    <source>
        <dbReference type="ARBA" id="ARBA00010617"/>
    </source>
</evidence>
<dbReference type="Proteomes" id="UP000237631">
    <property type="component" value="Unassembled WGS sequence"/>
</dbReference>
<evidence type="ECO:0000256" key="28">
    <source>
        <dbReference type="ARBA" id="ARBA00023159"/>
    </source>
</evidence>
<feature type="domain" description="Protein kinase" evidence="38">
    <location>
        <begin position="26"/>
        <end position="373"/>
    </location>
</feature>
<keyword evidence="22" id="KW-0067">ATP-binding</keyword>
<evidence type="ECO:0000256" key="25">
    <source>
        <dbReference type="ARBA" id="ARBA00023004"/>
    </source>
</evidence>
<dbReference type="GO" id="GO:0005634">
    <property type="term" value="C:nucleus"/>
    <property type="evidence" value="ECO:0007669"/>
    <property type="project" value="UniProtKB-SubCell"/>
</dbReference>
<dbReference type="Gene3D" id="1.10.630.10">
    <property type="entry name" value="Cytochrome P450"/>
    <property type="match status" value="1"/>
</dbReference>
<evidence type="ECO:0000256" key="31">
    <source>
        <dbReference type="ARBA" id="ARBA00030980"/>
    </source>
</evidence>
<keyword evidence="23" id="KW-0779">Telomere</keyword>
<evidence type="ECO:0000256" key="1">
    <source>
        <dbReference type="ARBA" id="ARBA00001971"/>
    </source>
</evidence>
<evidence type="ECO:0000313" key="39">
    <source>
        <dbReference type="EMBL" id="PPJ60384.1"/>
    </source>
</evidence>
<evidence type="ECO:0000256" key="32">
    <source>
        <dbReference type="ARBA" id="ARBA00033194"/>
    </source>
</evidence>
<dbReference type="InterPro" id="IPR011009">
    <property type="entry name" value="Kinase-like_dom_sf"/>
</dbReference>
<keyword evidence="15" id="KW-0597">Phosphoprotein</keyword>
<dbReference type="GO" id="GO:0016787">
    <property type="term" value="F:hydrolase activity"/>
    <property type="evidence" value="ECO:0007669"/>
    <property type="project" value="UniProtKB-KW"/>
</dbReference>
<dbReference type="SMART" id="SM00220">
    <property type="entry name" value="S_TKc"/>
    <property type="match status" value="1"/>
</dbReference>
<evidence type="ECO:0000256" key="9">
    <source>
        <dbReference type="ARBA" id="ARBA00012513"/>
    </source>
</evidence>
<keyword evidence="27" id="KW-0503">Monooxygenase</keyword>
<comment type="catalytic activity">
    <reaction evidence="33">
        <text>L-threonyl-[protein] + ATP = O-phospho-L-threonyl-[protein] + ADP + H(+)</text>
        <dbReference type="Rhea" id="RHEA:46608"/>
        <dbReference type="Rhea" id="RHEA-COMP:11060"/>
        <dbReference type="Rhea" id="RHEA-COMP:11605"/>
        <dbReference type="ChEBI" id="CHEBI:15378"/>
        <dbReference type="ChEBI" id="CHEBI:30013"/>
        <dbReference type="ChEBI" id="CHEBI:30616"/>
        <dbReference type="ChEBI" id="CHEBI:61977"/>
        <dbReference type="ChEBI" id="CHEBI:456216"/>
        <dbReference type="EC" id="2.7.11.1"/>
    </reaction>
</comment>
<evidence type="ECO:0000256" key="2">
    <source>
        <dbReference type="ARBA" id="ARBA00003747"/>
    </source>
</evidence>
<comment type="subunit">
    <text evidence="8">Component of the EKC/KEOPS complex composed of at least BUD32, CGI121, GON7, KAE1 and PCC1; the whole complex dimerizes.</text>
</comment>
<comment type="cofactor">
    <cofactor evidence="1 35">
        <name>heme</name>
        <dbReference type="ChEBI" id="CHEBI:30413"/>
    </cofactor>
</comment>
<dbReference type="GO" id="GO:0016705">
    <property type="term" value="F:oxidoreductase activity, acting on paired donors, with incorporation or reduction of molecular oxygen"/>
    <property type="evidence" value="ECO:0007669"/>
    <property type="project" value="InterPro"/>
</dbReference>
<feature type="transmembrane region" description="Helical" evidence="37">
    <location>
        <begin position="250"/>
        <end position="269"/>
    </location>
</feature>
<dbReference type="Gene3D" id="1.10.510.10">
    <property type="entry name" value="Transferase(Phosphotransferase) domain 1"/>
    <property type="match status" value="1"/>
</dbReference>
<comment type="similarity">
    <text evidence="7">Belongs to the protein kinase superfamily. BUD32 family.</text>
</comment>
<keyword evidence="17" id="KW-0819">tRNA processing</keyword>
<reference evidence="40" key="1">
    <citation type="journal article" date="2017" name="bioRxiv">
        <title>Conservation of a gene cluster reveals novel cercosporin biosynthetic mechanisms and extends production to the genus Colletotrichum.</title>
        <authorList>
            <person name="de Jonge R."/>
            <person name="Ebert M.K."/>
            <person name="Huitt-Roehl C.R."/>
            <person name="Pal P."/>
            <person name="Suttle J.C."/>
            <person name="Spanner R.E."/>
            <person name="Neubauer J.D."/>
            <person name="Jurick W.M.II."/>
            <person name="Stott K.A."/>
            <person name="Secor G.A."/>
            <person name="Thomma B.P.H.J."/>
            <person name="Van de Peer Y."/>
            <person name="Townsend C.A."/>
            <person name="Bolton M.D."/>
        </authorList>
    </citation>
    <scope>NUCLEOTIDE SEQUENCE [LARGE SCALE GENOMIC DNA]</scope>
    <source>
        <strain evidence="40">CBS538.71</strain>
    </source>
</reference>
<feature type="region of interest" description="Disordered" evidence="36">
    <location>
        <begin position="1"/>
        <end position="22"/>
    </location>
</feature>
<keyword evidence="21" id="KW-0378">Hydrolase</keyword>
<dbReference type="EC" id="2.7.11.1" evidence="9"/>
<dbReference type="PROSITE" id="PS50011">
    <property type="entry name" value="PROTEIN_KINASE_DOM"/>
    <property type="match status" value="1"/>
</dbReference>
<dbReference type="GO" id="GO:0005524">
    <property type="term" value="F:ATP binding"/>
    <property type="evidence" value="ECO:0007669"/>
    <property type="project" value="UniProtKB-KW"/>
</dbReference>
<keyword evidence="29" id="KW-0804">Transcription</keyword>
<keyword evidence="12" id="KW-0158">Chromosome</keyword>
<keyword evidence="26" id="KW-0805">Transcription regulation</keyword>
<keyword evidence="20" id="KW-0418">Kinase</keyword>
<evidence type="ECO:0000256" key="8">
    <source>
        <dbReference type="ARBA" id="ARBA00011534"/>
    </source>
</evidence>
<evidence type="ECO:0000256" key="27">
    <source>
        <dbReference type="ARBA" id="ARBA00023033"/>
    </source>
</evidence>
<evidence type="ECO:0000256" key="20">
    <source>
        <dbReference type="ARBA" id="ARBA00022777"/>
    </source>
</evidence>
<evidence type="ECO:0000256" key="29">
    <source>
        <dbReference type="ARBA" id="ARBA00023163"/>
    </source>
</evidence>
<dbReference type="GO" id="GO:0005737">
    <property type="term" value="C:cytoplasm"/>
    <property type="evidence" value="ECO:0007669"/>
    <property type="project" value="UniProtKB-SubCell"/>
</dbReference>
<evidence type="ECO:0000256" key="3">
    <source>
        <dbReference type="ARBA" id="ARBA00004123"/>
    </source>
</evidence>
<evidence type="ECO:0000313" key="40">
    <source>
        <dbReference type="Proteomes" id="UP000237631"/>
    </source>
</evidence>
<dbReference type="InterPro" id="IPR008266">
    <property type="entry name" value="Tyr_kinase_AS"/>
</dbReference>
<evidence type="ECO:0000256" key="15">
    <source>
        <dbReference type="ARBA" id="ARBA00022553"/>
    </source>
</evidence>
<dbReference type="InterPro" id="IPR047146">
    <property type="entry name" value="Cyt_P450_E_CYP52_fungi"/>
</dbReference>
<dbReference type="PRINTS" id="PR00463">
    <property type="entry name" value="EP450I"/>
</dbReference>
<dbReference type="GO" id="GO:0004674">
    <property type="term" value="F:protein serine/threonine kinase activity"/>
    <property type="evidence" value="ECO:0007669"/>
    <property type="project" value="UniProtKB-KW"/>
</dbReference>
<dbReference type="Pfam" id="PF00067">
    <property type="entry name" value="p450"/>
    <property type="match status" value="1"/>
</dbReference>
<evidence type="ECO:0000256" key="14">
    <source>
        <dbReference type="ARBA" id="ARBA00022527"/>
    </source>
</evidence>
<dbReference type="STRING" id="357750.A0A2S6CKX9"/>
<feature type="binding site" description="axial binding residue" evidence="35">
    <location>
        <position position="695"/>
    </location>
    <ligand>
        <name>heme</name>
        <dbReference type="ChEBI" id="CHEBI:30413"/>
    </ligand>
    <ligandPart>
        <name>Fe</name>
        <dbReference type="ChEBI" id="CHEBI:18248"/>
    </ligandPart>
</feature>
<dbReference type="InterPro" id="IPR017972">
    <property type="entry name" value="Cyt_P450_CS"/>
</dbReference>
<dbReference type="PROSITE" id="PS00109">
    <property type="entry name" value="PROTEIN_KINASE_TYR"/>
    <property type="match status" value="1"/>
</dbReference>
<dbReference type="GO" id="GO:0004497">
    <property type="term" value="F:monooxygenase activity"/>
    <property type="evidence" value="ECO:0007669"/>
    <property type="project" value="UniProtKB-KW"/>
</dbReference>
<evidence type="ECO:0000256" key="16">
    <source>
        <dbReference type="ARBA" id="ARBA00022679"/>
    </source>
</evidence>
<keyword evidence="30" id="KW-0539">Nucleus</keyword>
<evidence type="ECO:0000259" key="38">
    <source>
        <dbReference type="PROSITE" id="PS50011"/>
    </source>
</evidence>
<organism evidence="39 40">
    <name type="scientific">Cercospora berteroae</name>
    <dbReference type="NCBI Taxonomy" id="357750"/>
    <lineage>
        <taxon>Eukaryota</taxon>
        <taxon>Fungi</taxon>
        <taxon>Dikarya</taxon>
        <taxon>Ascomycota</taxon>
        <taxon>Pezizomycotina</taxon>
        <taxon>Dothideomycetes</taxon>
        <taxon>Dothideomycetidae</taxon>
        <taxon>Mycosphaerellales</taxon>
        <taxon>Mycosphaerellaceae</taxon>
        <taxon>Cercospora</taxon>
    </lineage>
</organism>
<evidence type="ECO:0000256" key="10">
    <source>
        <dbReference type="ARBA" id="ARBA00013948"/>
    </source>
</evidence>
<comment type="similarity">
    <text evidence="6">Belongs to the cytochrome P450 family.</text>
</comment>
<keyword evidence="14" id="KW-0723">Serine/threonine-protein kinase</keyword>
<evidence type="ECO:0000256" key="33">
    <source>
        <dbReference type="ARBA" id="ARBA00047899"/>
    </source>
</evidence>